<dbReference type="EMBL" id="RRYP01002819">
    <property type="protein sequence ID" value="TNV84392.1"/>
    <property type="molecule type" value="Genomic_DNA"/>
</dbReference>
<evidence type="ECO:0000313" key="1">
    <source>
        <dbReference type="EMBL" id="TNV84392.1"/>
    </source>
</evidence>
<evidence type="ECO:0000313" key="2">
    <source>
        <dbReference type="Proteomes" id="UP000785679"/>
    </source>
</evidence>
<organism evidence="1 2">
    <name type="scientific">Halteria grandinella</name>
    <dbReference type="NCBI Taxonomy" id="5974"/>
    <lineage>
        <taxon>Eukaryota</taxon>
        <taxon>Sar</taxon>
        <taxon>Alveolata</taxon>
        <taxon>Ciliophora</taxon>
        <taxon>Intramacronucleata</taxon>
        <taxon>Spirotrichea</taxon>
        <taxon>Stichotrichia</taxon>
        <taxon>Sporadotrichida</taxon>
        <taxon>Halteriidae</taxon>
        <taxon>Halteria</taxon>
    </lineage>
</organism>
<protein>
    <submittedName>
        <fullName evidence="1">Uncharacterized protein</fullName>
    </submittedName>
</protein>
<dbReference type="Proteomes" id="UP000785679">
    <property type="component" value="Unassembled WGS sequence"/>
</dbReference>
<name>A0A8J8T6M3_HALGN</name>
<dbReference type="AlphaFoldDB" id="A0A8J8T6M3"/>
<accession>A0A8J8T6M3</accession>
<proteinExistence type="predicted"/>
<keyword evidence="2" id="KW-1185">Reference proteome</keyword>
<gene>
    <name evidence="1" type="ORF">FGO68_gene10231</name>
</gene>
<sequence>MMFDQKLSKQQPLTKEIQQDQKVRVDISEILSYSIGQNLILSEAETEESWKGAQPPKMDKGTISQLTMYTSRIEGQRVQGASKTSTTSLVQRQVLTNKMSESSIGNAAKQSIDKEISLGALDLLHHTAIPLKTSIEPQKSISSSSPLESQPSPSLFREIFVATPLRDRQLHLEQAILGNIEATRRDLEEIKLLESKGSLLFEMIDLVEKLRKGEQASTLNLMQISHKLGQQQLVSVRPKDDIRTTESAILRLIALTTTAPEGFMHILNCLSQGFSQVPVSKFQIGFDEKVREFLGTLKKQKSELERLVNSSTRSKQSVGFSFNDSINLLYPFMPYFGGEVVLSQEEFKKYLVNRELLEQIGTCLAYIMCENFFYAKVQGHPLMLVGEPVSSEQSVNLKEFIRLVNDKLQLASASAERKVGGAGEEVKQSEEKLLQGILDFDDFHNSLKLLASPLKVLVGTIFIDTGLKFEKTLELTENMLKSRHIEQFNLQATPQQIALEILSKKPFGQEIQVTPS</sequence>
<comment type="caution">
    <text evidence="1">The sequence shown here is derived from an EMBL/GenBank/DDBJ whole genome shotgun (WGS) entry which is preliminary data.</text>
</comment>
<reference evidence="1" key="1">
    <citation type="submission" date="2019-06" db="EMBL/GenBank/DDBJ databases">
        <authorList>
            <person name="Zheng W."/>
        </authorList>
    </citation>
    <scope>NUCLEOTIDE SEQUENCE</scope>
    <source>
        <strain evidence="1">QDHG01</strain>
    </source>
</reference>